<sequence>MYLRPLQPEDNATIAAVIRTVSAEFGLAPSQGFAVADATLDDLYAVYRQDGAAYWVVENEHGEVVGGGGVAPLKGAEHILEIQKMYFLPEARGQGLANTLLLMCFAFGIQRDKGEFYLETTANLSRAIALYEKLGFEYLSAPLGNTGHSAACEIYMHKVI</sequence>
<dbReference type="RefSeq" id="WP_058305129.1">
    <property type="nucleotide sequence ID" value="NZ_CABKVG010000006.1"/>
</dbReference>
<keyword evidence="1" id="KW-0808">Transferase</keyword>
<dbReference type="PROSITE" id="PS51186">
    <property type="entry name" value="GNAT"/>
    <property type="match status" value="1"/>
</dbReference>
<feature type="domain" description="N-acetyltransferase" evidence="3">
    <location>
        <begin position="1"/>
        <end position="160"/>
    </location>
</feature>
<accession>A0ABY4E5Q4</accession>
<organism evidence="4 5">
    <name type="scientific">Vitreoscilla massiliensis</name>
    <dbReference type="NCBI Taxonomy" id="1689272"/>
    <lineage>
        <taxon>Bacteria</taxon>
        <taxon>Pseudomonadati</taxon>
        <taxon>Pseudomonadota</taxon>
        <taxon>Betaproteobacteria</taxon>
        <taxon>Neisseriales</taxon>
        <taxon>Neisseriaceae</taxon>
        <taxon>Vitreoscilla</taxon>
    </lineage>
</organism>
<evidence type="ECO:0000313" key="4">
    <source>
        <dbReference type="EMBL" id="UOO91106.1"/>
    </source>
</evidence>
<protein>
    <submittedName>
        <fullName evidence="4">GNAT family N-acetyltransferase</fullName>
    </submittedName>
</protein>
<dbReference type="InterPro" id="IPR000182">
    <property type="entry name" value="GNAT_dom"/>
</dbReference>
<dbReference type="PANTHER" id="PTHR43877">
    <property type="entry name" value="AMINOALKYLPHOSPHONATE N-ACETYLTRANSFERASE-RELATED-RELATED"/>
    <property type="match status" value="1"/>
</dbReference>
<dbReference type="EMBL" id="CP091511">
    <property type="protein sequence ID" value="UOO91106.1"/>
    <property type="molecule type" value="Genomic_DNA"/>
</dbReference>
<evidence type="ECO:0000259" key="3">
    <source>
        <dbReference type="PROSITE" id="PS51186"/>
    </source>
</evidence>
<dbReference type="SUPFAM" id="SSF55729">
    <property type="entry name" value="Acyl-CoA N-acyltransferases (Nat)"/>
    <property type="match status" value="1"/>
</dbReference>
<evidence type="ECO:0000313" key="5">
    <source>
        <dbReference type="Proteomes" id="UP000832011"/>
    </source>
</evidence>
<dbReference type="Pfam" id="PF00583">
    <property type="entry name" value="Acetyltransf_1"/>
    <property type="match status" value="1"/>
</dbReference>
<keyword evidence="5" id="KW-1185">Reference proteome</keyword>
<dbReference type="Proteomes" id="UP000832011">
    <property type="component" value="Chromosome"/>
</dbReference>
<name>A0ABY4E5Q4_9NEIS</name>
<evidence type="ECO:0000256" key="2">
    <source>
        <dbReference type="ARBA" id="ARBA00023315"/>
    </source>
</evidence>
<dbReference type="InterPro" id="IPR016181">
    <property type="entry name" value="Acyl_CoA_acyltransferase"/>
</dbReference>
<reference evidence="4 5" key="1">
    <citation type="journal article" date="2022" name="Res Sq">
        <title>Evolution of multicellular longitudinally dividing oral cavity symbionts (Neisseriaceae).</title>
        <authorList>
            <person name="Nyongesa S."/>
            <person name="Weber P."/>
            <person name="Bernet E."/>
            <person name="Pullido F."/>
            <person name="Nieckarz M."/>
            <person name="Delaby M."/>
            <person name="Nieves C."/>
            <person name="Viehboeck T."/>
            <person name="Krause N."/>
            <person name="Rivera-Millot A."/>
            <person name="Nakamura A."/>
            <person name="Vischer N."/>
            <person name="VanNieuwenhze M."/>
            <person name="Brun Y."/>
            <person name="Cava F."/>
            <person name="Bulgheresi S."/>
            <person name="Veyrier F."/>
        </authorList>
    </citation>
    <scope>NUCLEOTIDE SEQUENCE [LARGE SCALE GENOMIC DNA]</scope>
    <source>
        <strain evidence="4 5">SN4</strain>
    </source>
</reference>
<evidence type="ECO:0000256" key="1">
    <source>
        <dbReference type="ARBA" id="ARBA00022679"/>
    </source>
</evidence>
<dbReference type="Gene3D" id="3.40.630.30">
    <property type="match status" value="1"/>
</dbReference>
<gene>
    <name evidence="4" type="ORF">LVJ82_09110</name>
</gene>
<keyword evidence="2" id="KW-0012">Acyltransferase</keyword>
<proteinExistence type="predicted"/>
<dbReference type="InterPro" id="IPR050832">
    <property type="entry name" value="Bact_Acetyltransf"/>
</dbReference>